<proteinExistence type="predicted"/>
<keyword evidence="2" id="KW-0472">Membrane</keyword>
<sequence length="231" mass="24197">MSAPDHRHDAHDTHERDERAAHLQAQLDASRAAAATASRRVAGAEDWARLQQRLSTDEQRQRHHRRLRVGLTSAAAACAVVAAGVGWAHLNGGGSSVRVVPATAPSDTTTAIATDADPDAARQPFDASRQGEIVVASHDERGHMAAALQGPLSRVGSCIGVRDILVIWSAGTTWDAATSTLTLPDGSTTRLGDEMKIGGGNSTTETADLSEEAAQALTECGATPGQDIWIM</sequence>
<dbReference type="KEGG" id="kra:Krad_2265"/>
<dbReference type="HOGENOM" id="CLU_1198495_0_0_11"/>
<evidence type="ECO:0000313" key="3">
    <source>
        <dbReference type="EMBL" id="ABS03746.1"/>
    </source>
</evidence>
<feature type="transmembrane region" description="Helical" evidence="2">
    <location>
        <begin position="69"/>
        <end position="90"/>
    </location>
</feature>
<protein>
    <submittedName>
        <fullName evidence="3">Uncharacterized protein</fullName>
    </submittedName>
</protein>
<evidence type="ECO:0000256" key="2">
    <source>
        <dbReference type="SAM" id="Phobius"/>
    </source>
</evidence>
<keyword evidence="2" id="KW-0812">Transmembrane</keyword>
<gene>
    <name evidence="3" type="ordered locus">Krad_2265</name>
</gene>
<dbReference type="Proteomes" id="UP000001116">
    <property type="component" value="Chromosome"/>
</dbReference>
<evidence type="ECO:0000313" key="4">
    <source>
        <dbReference type="Proteomes" id="UP000001116"/>
    </source>
</evidence>
<dbReference type="OrthoDB" id="5120200at2"/>
<name>A6WAA7_KINRD</name>
<evidence type="ECO:0000256" key="1">
    <source>
        <dbReference type="SAM" id="MobiDB-lite"/>
    </source>
</evidence>
<dbReference type="RefSeq" id="WP_012088035.1">
    <property type="nucleotide sequence ID" value="NC_009664.2"/>
</dbReference>
<keyword evidence="2" id="KW-1133">Transmembrane helix</keyword>
<dbReference type="AlphaFoldDB" id="A6WAA7"/>
<reference evidence="4" key="1">
    <citation type="journal article" date="2008" name="PLoS ONE">
        <title>Survival in nuclear waste, extreme resistance, and potential applications gleaned from the genome sequence of Kineococcus radiotolerans SRS30216.</title>
        <authorList>
            <person name="Bagwell C.E."/>
            <person name="Bhat S."/>
            <person name="Hawkins G.M."/>
            <person name="Smith B.W."/>
            <person name="Biswas T."/>
            <person name="Hoover T.R."/>
            <person name="Saunders E."/>
            <person name="Han C.S."/>
            <person name="Tsodikov O.V."/>
            <person name="Shimkets L.J."/>
        </authorList>
    </citation>
    <scope>NUCLEOTIDE SEQUENCE [LARGE SCALE GENOMIC DNA]</scope>
    <source>
        <strain evidence="4">ATCC BAA-149 / DSM 14245 / SRS30216</strain>
    </source>
</reference>
<dbReference type="EMBL" id="CP000750">
    <property type="protein sequence ID" value="ABS03746.1"/>
    <property type="molecule type" value="Genomic_DNA"/>
</dbReference>
<accession>A6WAA7</accession>
<organism evidence="3 4">
    <name type="scientific">Kineococcus radiotolerans (strain ATCC BAA-149 / DSM 14245 / SRS30216)</name>
    <dbReference type="NCBI Taxonomy" id="266940"/>
    <lineage>
        <taxon>Bacteria</taxon>
        <taxon>Bacillati</taxon>
        <taxon>Actinomycetota</taxon>
        <taxon>Actinomycetes</taxon>
        <taxon>Kineosporiales</taxon>
        <taxon>Kineosporiaceae</taxon>
        <taxon>Kineococcus</taxon>
    </lineage>
</organism>
<keyword evidence="4" id="KW-1185">Reference proteome</keyword>
<feature type="compositionally biased region" description="Basic and acidic residues" evidence="1">
    <location>
        <begin position="1"/>
        <end position="21"/>
    </location>
</feature>
<feature type="region of interest" description="Disordered" evidence="1">
    <location>
        <begin position="1"/>
        <end position="37"/>
    </location>
</feature>